<feature type="compositionally biased region" description="Basic and acidic residues" evidence="10">
    <location>
        <begin position="743"/>
        <end position="843"/>
    </location>
</feature>
<feature type="region of interest" description="Disordered" evidence="10">
    <location>
        <begin position="668"/>
        <end position="1181"/>
    </location>
</feature>
<dbReference type="PANTHER" id="PTHR35971">
    <property type="entry name" value="SI:DKEY-31G6.6"/>
    <property type="match status" value="1"/>
</dbReference>
<evidence type="ECO:0000259" key="11">
    <source>
        <dbReference type="PROSITE" id="PS50835"/>
    </source>
</evidence>
<feature type="domain" description="Ig-like" evidence="11">
    <location>
        <begin position="591"/>
        <end position="679"/>
    </location>
</feature>
<feature type="domain" description="Ig-like" evidence="11">
    <location>
        <begin position="1445"/>
        <end position="1523"/>
    </location>
</feature>
<dbReference type="CDD" id="cd00096">
    <property type="entry name" value="Ig"/>
    <property type="match status" value="1"/>
</dbReference>
<dbReference type="PANTHER" id="PTHR35971:SF5">
    <property type="entry name" value="OBSCURIN LIKE CYTOSKELETAL ADAPTOR 1"/>
    <property type="match status" value="1"/>
</dbReference>
<feature type="compositionally biased region" description="Basic and acidic residues" evidence="10">
    <location>
        <begin position="1012"/>
        <end position="1059"/>
    </location>
</feature>
<evidence type="ECO:0000313" key="13">
    <source>
        <dbReference type="Proteomes" id="UP000728032"/>
    </source>
</evidence>
<feature type="region of interest" description="Disordered" evidence="10">
    <location>
        <begin position="1282"/>
        <end position="1330"/>
    </location>
</feature>
<feature type="compositionally biased region" description="Polar residues" evidence="10">
    <location>
        <begin position="1315"/>
        <end position="1325"/>
    </location>
</feature>
<feature type="domain" description="Ig-like" evidence="11">
    <location>
        <begin position="1524"/>
        <end position="1627"/>
    </location>
</feature>
<dbReference type="PROSITE" id="PS50835">
    <property type="entry name" value="IG_LIKE"/>
    <property type="match status" value="9"/>
</dbReference>
<accession>A0A7R9LAU8</accession>
<gene>
    <name evidence="12" type="ORF">ONB1V03_LOCUS1303</name>
</gene>
<evidence type="ECO:0000256" key="3">
    <source>
        <dbReference type="ARBA" id="ARBA00006692"/>
    </source>
</evidence>
<dbReference type="OrthoDB" id="504170at2759"/>
<evidence type="ECO:0000256" key="9">
    <source>
        <dbReference type="ARBA" id="ARBA00023319"/>
    </source>
</evidence>
<feature type="domain" description="Ig-like" evidence="11">
    <location>
        <begin position="190"/>
        <end position="281"/>
    </location>
</feature>
<feature type="domain" description="Ig-like" evidence="11">
    <location>
        <begin position="482"/>
        <end position="576"/>
    </location>
</feature>
<dbReference type="InterPro" id="IPR036179">
    <property type="entry name" value="Ig-like_dom_sf"/>
</dbReference>
<dbReference type="InterPro" id="IPR013783">
    <property type="entry name" value="Ig-like_fold"/>
</dbReference>
<feature type="compositionally biased region" description="Low complexity" evidence="10">
    <location>
        <begin position="845"/>
        <end position="856"/>
    </location>
</feature>
<evidence type="ECO:0000256" key="5">
    <source>
        <dbReference type="ARBA" id="ARBA00022553"/>
    </source>
</evidence>
<evidence type="ECO:0000256" key="4">
    <source>
        <dbReference type="ARBA" id="ARBA00022490"/>
    </source>
</evidence>
<sequence length="1756" mass="200096">MYTNYRLKNQQNIKHSTVDTHIYLATLEKKEKGYHSIMQINDVNVEDAGKYKVIAKNELGESNASITLNFDDDEAPVPVDGAKPTFTEKPVIKQSDDCSRITFECRLVADPNPSIQWLHSGKVVKEDSRHKYSLLSDKHNQIASLTISDVCNEDSGEYKVVATNKHGDGYATINLNFDEDKPDLPDGKAPRFPKKPTIRQKGTTLILECLLEANPFPEITWFHGTKALSTGVRHKTKKVDTGKDTYTLSLEISDPTTDDGGNYRCNAVNELGESNANIALNFQSGDDEDLSPVFVQKPRIIPKEGSVTLECRVKSTTKITTVWYKGSTVVKESTRVKSSLINESKEEYTVTLDIKSPSGEDSGEYKCVIKNESGELIANLKLNIEGATKGTGEAPTFVEKPKIISERNGKLIVMECKVKCKPKPDIVWFYESSEVRESTRIKQTISEEKDVYLIRMEIHDPALKDSGVYRCNVRNSAGEIAPVIKEKPRIIRKERQQKIVIECNVESGGKPNFIWQRETTLVKEDSRHQIIVREENKGEYVIALEIDRPGANDKGMYTLIAKNEKGEVTSQAINVTIDDDEEEEKKKGSKPKIIQKLRSETVESGETIELITRYQSTEKTRVIWYKDRRVINESRNYRIYSDDSTSRLTINNATTELSGEYSVEIINSSGKEESSATLRVTKATEEEEEAEEEVEKKKVKKTVEEEVEEKKESKKVEEKKKEEELKKTEETELKDKKKLSVKKKAEEKKVDENKVETKKDEELKKTEETKLEDKKKLSVKKKTEQNEEINNKTKVEERKESLKAEENKVFKLDDPPKKKASVKKRESLVDKTNEVTETEDKTKLKPTTSPPKIIIQTKEEDKTEPKPEEKTGKKLSVKKKEEKSTVDTKVEPKPETKPEPKPEEKRKLSIKKKEEVSTVETKVETKPETKPEEKRKLSIKKKEETTVETSVSKPETKPEEKRKLSIKKKEEVSTVETKVETKPETKLEDKKKLSIKKKEETKTTEETTVSKTEPKLEAKPEEKRRLSIKKAQEEKSAESVDVKEAKAEMASRLEVEPKKKLSLKKKVSEKNLENDKNGEDDKRKDSLVIEEPVKRRLSVKKPEKRESIPSIGEPTEAGGTPTVGAKKGSVNENRVQIPIVREPTPELERKESVDSSSDRRDSLVLDTPPPSLSPRGSRRGSILIVADEKGLAVDEAGQTKKLRPGEMLEVRRGSAMLRKGSIDMRRLSAAEIDIADKPSTPLRAQGDEGPPVITDFVSSVSAVDDDSGMDFRAMLKAKQYAKWKKENEDPDWGSLKATEDERRASLKETKDDTNDQSLRVPSPSNSKDRRTTLADIIPDWPTLQAVKKKRQKPDVFIKPLVDQRVKEGKDKMVRFEAVYSKSGIKAKWFKGRTELFMGKKYNMTSTGDLHVLEIRDPRVEDGAQYKCQCLETSCTAMLEVDRPDPVYKFIKNLQKKYEQFTGRELALECTTNHYKAPVKWYKGDNRIEPSDKYSIEQDTFGKKILRINNCAVSDSGDYSCKITPNATEEVTKAEVVCTDKQYIFVKYLMSLRTTENETITLECEVDDMYAKVQWFKDGKEIASIPKKMDIISDGRKRKLIIKKAKVTDEGEYSCTTNADKTVCETIVEPANKFRKKLQDKTVLEREEIVLEVEMLEKKAPIKWYKNGEEIRPNDRITIKYNDDGKQQLIITNAQMDDIGEYSVKNEKGMKCSCKVDVKEAEKKPELRLDKTDYQADANRPFTIEIPYKGNDFCYKY</sequence>
<keyword evidence="4" id="KW-0963">Cytoplasm</keyword>
<keyword evidence="9" id="KW-0393">Immunoglobulin domain</keyword>
<feature type="compositionally biased region" description="Basic and acidic residues" evidence="10">
    <location>
        <begin position="1297"/>
        <end position="1313"/>
    </location>
</feature>
<feature type="compositionally biased region" description="Basic and acidic residues" evidence="10">
    <location>
        <begin position="954"/>
        <end position="1005"/>
    </location>
</feature>
<evidence type="ECO:0000256" key="1">
    <source>
        <dbReference type="ARBA" id="ARBA00004123"/>
    </source>
</evidence>
<evidence type="ECO:0000256" key="7">
    <source>
        <dbReference type="ARBA" id="ARBA00023157"/>
    </source>
</evidence>
<dbReference type="Gene3D" id="2.60.40.10">
    <property type="entry name" value="Immunoglobulins"/>
    <property type="match status" value="11"/>
</dbReference>
<comment type="similarity">
    <text evidence="3">Belongs to the protein kinase superfamily. CAMK Ser/Thr protein kinase family.</text>
</comment>
<dbReference type="InterPro" id="IPR003599">
    <property type="entry name" value="Ig_sub"/>
</dbReference>
<dbReference type="SMART" id="SM00409">
    <property type="entry name" value="IG"/>
    <property type="match status" value="10"/>
</dbReference>
<reference evidence="12" key="1">
    <citation type="submission" date="2020-11" db="EMBL/GenBank/DDBJ databases">
        <authorList>
            <person name="Tran Van P."/>
        </authorList>
    </citation>
    <scope>NUCLEOTIDE SEQUENCE</scope>
</reference>
<evidence type="ECO:0000256" key="6">
    <source>
        <dbReference type="ARBA" id="ARBA00022737"/>
    </source>
</evidence>
<feature type="domain" description="Ig-like" evidence="11">
    <location>
        <begin position="292"/>
        <end position="383"/>
    </location>
</feature>
<feature type="domain" description="Ig-like" evidence="11">
    <location>
        <begin position="1353"/>
        <end position="1428"/>
    </location>
</feature>
<evidence type="ECO:0000313" key="12">
    <source>
        <dbReference type="EMBL" id="CAD7638261.1"/>
    </source>
</evidence>
<feature type="compositionally biased region" description="Basic and acidic residues" evidence="10">
    <location>
        <begin position="701"/>
        <end position="735"/>
    </location>
</feature>
<dbReference type="FunFam" id="2.60.40.10:FF:000097">
    <property type="entry name" value="Bent, isoform F"/>
    <property type="match status" value="4"/>
</dbReference>
<organism evidence="12">
    <name type="scientific">Oppiella nova</name>
    <dbReference type="NCBI Taxonomy" id="334625"/>
    <lineage>
        <taxon>Eukaryota</taxon>
        <taxon>Metazoa</taxon>
        <taxon>Ecdysozoa</taxon>
        <taxon>Arthropoda</taxon>
        <taxon>Chelicerata</taxon>
        <taxon>Arachnida</taxon>
        <taxon>Acari</taxon>
        <taxon>Acariformes</taxon>
        <taxon>Sarcoptiformes</taxon>
        <taxon>Oribatida</taxon>
        <taxon>Brachypylina</taxon>
        <taxon>Oppioidea</taxon>
        <taxon>Oppiidae</taxon>
        <taxon>Oppiella</taxon>
    </lineage>
</organism>
<dbReference type="InterPro" id="IPR013098">
    <property type="entry name" value="Ig_I-set"/>
</dbReference>
<dbReference type="Pfam" id="PF07679">
    <property type="entry name" value="I-set"/>
    <property type="match status" value="11"/>
</dbReference>
<dbReference type="InterPro" id="IPR007110">
    <property type="entry name" value="Ig-like_dom"/>
</dbReference>
<keyword evidence="8" id="KW-0539">Nucleus</keyword>
<feature type="domain" description="Ig-like" evidence="11">
    <location>
        <begin position="84"/>
        <end position="176"/>
    </location>
</feature>
<keyword evidence="7" id="KW-1015">Disulfide bond</keyword>
<dbReference type="GO" id="GO:0005634">
    <property type="term" value="C:nucleus"/>
    <property type="evidence" value="ECO:0007669"/>
    <property type="project" value="UniProtKB-SubCell"/>
</dbReference>
<dbReference type="InterPro" id="IPR003598">
    <property type="entry name" value="Ig_sub2"/>
</dbReference>
<feature type="compositionally biased region" description="Basic and acidic residues" evidence="10">
    <location>
        <begin position="1066"/>
        <end position="1107"/>
    </location>
</feature>
<evidence type="ECO:0000256" key="8">
    <source>
        <dbReference type="ARBA" id="ARBA00023242"/>
    </source>
</evidence>
<dbReference type="Proteomes" id="UP000728032">
    <property type="component" value="Unassembled WGS sequence"/>
</dbReference>
<name>A0A7R9LAU8_9ACAR</name>
<keyword evidence="6" id="KW-0677">Repeat</keyword>
<evidence type="ECO:0000256" key="10">
    <source>
        <dbReference type="SAM" id="MobiDB-lite"/>
    </source>
</evidence>
<feature type="compositionally biased region" description="Basic and acidic residues" evidence="10">
    <location>
        <begin position="857"/>
        <end position="945"/>
    </location>
</feature>
<protein>
    <recommendedName>
        <fullName evidence="11">Ig-like domain-containing protein</fullName>
    </recommendedName>
</protein>
<dbReference type="FunFam" id="2.60.40.10:FF:000050">
    <property type="entry name" value="Titin isoform B"/>
    <property type="match status" value="1"/>
</dbReference>
<evidence type="ECO:0000256" key="2">
    <source>
        <dbReference type="ARBA" id="ARBA00004496"/>
    </source>
</evidence>
<dbReference type="SUPFAM" id="SSF48726">
    <property type="entry name" value="Immunoglobulin"/>
    <property type="match status" value="11"/>
</dbReference>
<dbReference type="EMBL" id="CAJPVJ010000208">
    <property type="protein sequence ID" value="CAG2161699.1"/>
    <property type="molecule type" value="Genomic_DNA"/>
</dbReference>
<dbReference type="EMBL" id="OC915033">
    <property type="protein sequence ID" value="CAD7638261.1"/>
    <property type="molecule type" value="Genomic_DNA"/>
</dbReference>
<keyword evidence="13" id="KW-1185">Reference proteome</keyword>
<feature type="domain" description="Ig-like" evidence="11">
    <location>
        <begin position="395"/>
        <end position="481"/>
    </location>
</feature>
<dbReference type="GO" id="GO:0005737">
    <property type="term" value="C:cytoplasm"/>
    <property type="evidence" value="ECO:0007669"/>
    <property type="project" value="UniProtKB-SubCell"/>
</dbReference>
<dbReference type="SMART" id="SM00408">
    <property type="entry name" value="IGc2"/>
    <property type="match status" value="8"/>
</dbReference>
<feature type="compositionally biased region" description="Basic and acidic residues" evidence="10">
    <location>
        <begin position="1143"/>
        <end position="1163"/>
    </location>
</feature>
<proteinExistence type="inferred from homology"/>
<dbReference type="FunFam" id="2.60.40.10:FF:000107">
    <property type="entry name" value="Myosin, light chain kinase a"/>
    <property type="match status" value="1"/>
</dbReference>
<comment type="subcellular location">
    <subcellularLocation>
        <location evidence="2">Cytoplasm</location>
    </subcellularLocation>
    <subcellularLocation>
        <location evidence="1">Nucleus</location>
    </subcellularLocation>
</comment>
<keyword evidence="5" id="KW-0597">Phosphoprotein</keyword>
<dbReference type="InterPro" id="IPR052385">
    <property type="entry name" value="Obscurin/Obscurin-like_Reg"/>
</dbReference>